<gene>
    <name evidence="1" type="ORF">PAP18089_01387</name>
</gene>
<organism evidence="1 2">
    <name type="scientific">Pandoraea apista</name>
    <dbReference type="NCBI Taxonomy" id="93218"/>
    <lineage>
        <taxon>Bacteria</taxon>
        <taxon>Pseudomonadati</taxon>
        <taxon>Pseudomonadota</taxon>
        <taxon>Betaproteobacteria</taxon>
        <taxon>Burkholderiales</taxon>
        <taxon>Burkholderiaceae</taxon>
        <taxon>Pandoraea</taxon>
    </lineage>
</organism>
<proteinExistence type="predicted"/>
<dbReference type="Proteomes" id="UP000364291">
    <property type="component" value="Unassembled WGS sequence"/>
</dbReference>
<name>A0A5E5P1V0_9BURK</name>
<reference evidence="1 2" key="1">
    <citation type="submission" date="2019-08" db="EMBL/GenBank/DDBJ databases">
        <authorList>
            <person name="Peeters C."/>
        </authorList>
    </citation>
    <scope>NUCLEOTIDE SEQUENCE [LARGE SCALE GENOMIC DNA]</scope>
    <source>
        <strain evidence="1 2">LMG 18089</strain>
    </source>
</reference>
<dbReference type="AlphaFoldDB" id="A0A5E5P1V0"/>
<sequence length="72" mass="7913">MTKTRTIFRFHGHNDVVYGQGATRIEAIQDAEATLGESMPTLDAANENGYVVAVEQELQPHGEWVDLEIVAA</sequence>
<accession>A0A5E5P1V0</accession>
<evidence type="ECO:0000313" key="1">
    <source>
        <dbReference type="EMBL" id="VVG70427.1"/>
    </source>
</evidence>
<dbReference type="OrthoDB" id="9112983at2"/>
<dbReference type="EMBL" id="CABPSX010000002">
    <property type="protein sequence ID" value="VVG70427.1"/>
    <property type="molecule type" value="Genomic_DNA"/>
</dbReference>
<dbReference type="RefSeq" id="WP_150728560.1">
    <property type="nucleotide sequence ID" value="NZ_CABPSX010000002.1"/>
</dbReference>
<protein>
    <submittedName>
        <fullName evidence="1">Uncharacterized protein</fullName>
    </submittedName>
</protein>
<evidence type="ECO:0000313" key="2">
    <source>
        <dbReference type="Proteomes" id="UP000364291"/>
    </source>
</evidence>